<proteinExistence type="predicted"/>
<gene>
    <name evidence="1" type="ORF">VVR66_02455</name>
</gene>
<reference evidence="1 2" key="1">
    <citation type="journal article" date="2024" name="Fungal Genet. Biol.">
        <title>The porcine skin microbiome exhibits broad fungal antagonism.</title>
        <authorList>
            <person name="De La Cruz K.F."/>
            <person name="Townsend E.C."/>
            <person name="Alex Cheong J.Z."/>
            <person name="Salamzade R."/>
            <person name="Liu A."/>
            <person name="Sandstrom S."/>
            <person name="Davila E."/>
            <person name="Huang L."/>
            <person name="Xu K.H."/>
            <person name="Wu S.Y."/>
            <person name="Meudt J.J."/>
            <person name="Shanmuganayagam D."/>
            <person name="Gibson A.L.F."/>
            <person name="Kalan L.R."/>
        </authorList>
    </citation>
    <scope>NUCLEOTIDE SEQUENCE [LARGE SCALE GENOMIC DNA]</scope>
    <source>
        <strain evidence="1 2">LK2625</strain>
    </source>
</reference>
<accession>A0ABV3UYT9</accession>
<dbReference type="EMBL" id="JAYWLU010000002">
    <property type="protein sequence ID" value="MEX3593571.1"/>
    <property type="molecule type" value="Genomic_DNA"/>
</dbReference>
<sequence length="93" mass="10677">MSLDKRQELQAELDAVNAEIQEHPLSSERAKAANDLMDRHDGDDEAAIDRDLAAHDLPSRKELAKMVSLRMFSWSRLHRKQVKLEKKLADLND</sequence>
<keyword evidence="2" id="KW-1185">Reference proteome</keyword>
<organism evidence="1 2">
    <name type="scientific">Kocuria carniphila</name>
    <dbReference type="NCBI Taxonomy" id="262208"/>
    <lineage>
        <taxon>Bacteria</taxon>
        <taxon>Bacillati</taxon>
        <taxon>Actinomycetota</taxon>
        <taxon>Actinomycetes</taxon>
        <taxon>Micrococcales</taxon>
        <taxon>Micrococcaceae</taxon>
        <taxon>Kocuria</taxon>
    </lineage>
</organism>
<name>A0ABV3UYT9_9MICC</name>
<comment type="caution">
    <text evidence="1">The sequence shown here is derived from an EMBL/GenBank/DDBJ whole genome shotgun (WGS) entry which is preliminary data.</text>
</comment>
<dbReference type="Proteomes" id="UP001558481">
    <property type="component" value="Unassembled WGS sequence"/>
</dbReference>
<dbReference type="RefSeq" id="WP_143469950.1">
    <property type="nucleotide sequence ID" value="NZ_CAUREL010000006.1"/>
</dbReference>
<protein>
    <submittedName>
        <fullName evidence="1">Uncharacterized protein</fullName>
    </submittedName>
</protein>
<evidence type="ECO:0000313" key="2">
    <source>
        <dbReference type="Proteomes" id="UP001558481"/>
    </source>
</evidence>
<evidence type="ECO:0000313" key="1">
    <source>
        <dbReference type="EMBL" id="MEX3593571.1"/>
    </source>
</evidence>